<feature type="compositionally biased region" description="Polar residues" evidence="2">
    <location>
        <begin position="392"/>
        <end position="401"/>
    </location>
</feature>
<keyword evidence="1" id="KW-0175">Coiled coil</keyword>
<accession>Q6BM72</accession>
<feature type="compositionally biased region" description="Pro residues" evidence="2">
    <location>
        <begin position="405"/>
        <end position="416"/>
    </location>
</feature>
<feature type="region of interest" description="Disordered" evidence="2">
    <location>
        <begin position="351"/>
        <end position="469"/>
    </location>
</feature>
<evidence type="ECO:0000313" key="3">
    <source>
        <dbReference type="EMBL" id="CAG89038.2"/>
    </source>
</evidence>
<dbReference type="eggNOG" id="ENOG502S6M4">
    <property type="taxonomic scope" value="Eukaryota"/>
</dbReference>
<feature type="region of interest" description="Disordered" evidence="2">
    <location>
        <begin position="770"/>
        <end position="833"/>
    </location>
</feature>
<keyword evidence="4" id="KW-1185">Reference proteome</keyword>
<feature type="compositionally biased region" description="Polar residues" evidence="2">
    <location>
        <begin position="530"/>
        <end position="546"/>
    </location>
</feature>
<feature type="region of interest" description="Disordered" evidence="2">
    <location>
        <begin position="501"/>
        <end position="546"/>
    </location>
</feature>
<dbReference type="InParanoid" id="Q6BM72"/>
<dbReference type="EMBL" id="CR382138">
    <property type="protein sequence ID" value="CAG89038.2"/>
    <property type="molecule type" value="Genomic_DNA"/>
</dbReference>
<reference evidence="3 4" key="1">
    <citation type="journal article" date="2004" name="Nature">
        <title>Genome evolution in yeasts.</title>
        <authorList>
            <consortium name="Genolevures"/>
            <person name="Dujon B."/>
            <person name="Sherman D."/>
            <person name="Fischer G."/>
            <person name="Durrens P."/>
            <person name="Casaregola S."/>
            <person name="Lafontaine I."/>
            <person name="de Montigny J."/>
            <person name="Marck C."/>
            <person name="Neuveglise C."/>
            <person name="Talla E."/>
            <person name="Goffard N."/>
            <person name="Frangeul L."/>
            <person name="Aigle M."/>
            <person name="Anthouard V."/>
            <person name="Babour A."/>
            <person name="Barbe V."/>
            <person name="Barnay S."/>
            <person name="Blanchin S."/>
            <person name="Beckerich J.M."/>
            <person name="Beyne E."/>
            <person name="Bleykasten C."/>
            <person name="Boisrame A."/>
            <person name="Boyer J."/>
            <person name="Cattolico L."/>
            <person name="Confanioleri F."/>
            <person name="de Daruvar A."/>
            <person name="Despons L."/>
            <person name="Fabre E."/>
            <person name="Fairhead C."/>
            <person name="Ferry-Dumazet H."/>
            <person name="Groppi A."/>
            <person name="Hantraye F."/>
            <person name="Hennequin C."/>
            <person name="Jauniaux N."/>
            <person name="Joyet P."/>
            <person name="Kachouri R."/>
            <person name="Kerrest A."/>
            <person name="Koszul R."/>
            <person name="Lemaire M."/>
            <person name="Lesur I."/>
            <person name="Ma L."/>
            <person name="Muller H."/>
            <person name="Nicaud J.M."/>
            <person name="Nikolski M."/>
            <person name="Oztas S."/>
            <person name="Ozier-Kalogeropoulos O."/>
            <person name="Pellenz S."/>
            <person name="Potier S."/>
            <person name="Richard G.F."/>
            <person name="Straub M.L."/>
            <person name="Suleau A."/>
            <person name="Swennene D."/>
            <person name="Tekaia F."/>
            <person name="Wesolowski-Louvel M."/>
            <person name="Westhof E."/>
            <person name="Wirth B."/>
            <person name="Zeniou-Meyer M."/>
            <person name="Zivanovic I."/>
            <person name="Bolotin-Fukuhara M."/>
            <person name="Thierry A."/>
            <person name="Bouchier C."/>
            <person name="Caudron B."/>
            <person name="Scarpelli C."/>
            <person name="Gaillardin C."/>
            <person name="Weissenbach J."/>
            <person name="Wincker P."/>
            <person name="Souciet J.L."/>
        </authorList>
    </citation>
    <scope>NUCLEOTIDE SEQUENCE [LARGE SCALE GENOMIC DNA]</scope>
    <source>
        <strain evidence="4">ATCC 36239 / CBS 767 / BCRC 21394 / JCM 1990 / NBRC 0083 / IGC 2968</strain>
    </source>
</reference>
<feature type="compositionally biased region" description="Basic and acidic residues" evidence="2">
    <location>
        <begin position="824"/>
        <end position="833"/>
    </location>
</feature>
<sequence>MDSEMASTATQKGKLRQRLLNSELDINVLNEQQQPKIPMQQQMAMEQGGGVYQQQYPQAYPQAYVANGAQSQPSFLNSYESLTNQGANEGVRKASLTSQSNMTMNKFFRRNKGDGGFDEETGADINDLTNGSNVSFDDISHIRDRGKYGVNGPHLDSTPFIPTIGGGIGSASGKSLNNIQYRKQMNHQKKMAYASNARAMSLAGSNPMQQTSDPRAMSLSSFGNGNGPRAMSLNSNGMMANGPRAMSLNNRMPMPPPGKGGYMPQNGPRTMSMRNNGAPFGNGPYMQPTGGPRAMSLTNGPPGPRAMSLTNGNPMNQQYTPRPHPQQMQQMQQLNPQQMQQMQHMQHMQQMQQMQQSNPQQYGGYQTMNPNARAMSLNGGNPMNDPRFNHAGQFSNSQQRQNMPHPMPNGPNPNMAPEPNQNYAQKSNDSLMNVLEEEDENNTNSPKENQVVSSNRRENNGDNTIDDDDVVYKFDEHDDAGSLSRKSTLKKSNSMKLRKLNLFNSETREQPDIQETSFDESPNESRRLSHSSQTLHNTGNDVSPSFNLRKARGARESMLNDASNEEDLAQLDERQEKFKSLGANAEYNGSIANSLNKDVFVTANDLISPSKVGKGDNNKKSPLLKNTGYEDINENEENYMKNDNDMLKRRGSPEPISNSTLPNDAHSNMLSKQPSIRSLVTNTAFDKFRESPRKSSKTLPELPASPTNSDYGTNATNTTNEDLNSEGSFSQPKQMLDETSNYSSLSSLVQSQNNANPTSFERANINAEPLASQQASDQSISSTPRDNNENSTPPTTHNSNISNTNYNDKAQTVDSNVAQVYPKTEGKDPSNERRMSAIRNMNTSDMLSSPIVDDNIFAPESARKERRSSKTFSLSNKSKNIFKRFSKSGKKSADEDESFTNDEVSFNSNRNSIHSYNQGGIQARKASSASIGQSRPEKPLKFTKEELGIMNCNSELLNDLQLVTTELASSIKRELEFANRLKNNSSSPLESSDELRSQLLGKARVISDLQDKLNKERSLRFICEEHALLAENGTSPSPLKLNYEKTELYKQLLIKNDLVNQLQDKIEESQMKQNPGDSNLLIKYNELLEENTDLKSKVIPDLENRIEASRNVSSLNNNKSLNLVNNCTDHDNANSRGDYDEDYYDDEYDQSREHIEISTLKNQREELREVVSKLSSSYNYELKLAQEKIKNLELKVQDMNSINNKLSQRLEPNRTISSGQNNHNNTSNSPLKILSNNKGGKLQGFAIVSPTKKLFDD</sequence>
<dbReference type="FunCoup" id="Q6BM72">
    <property type="interactions" value="81"/>
</dbReference>
<evidence type="ECO:0000256" key="1">
    <source>
        <dbReference type="SAM" id="Coils"/>
    </source>
</evidence>
<dbReference type="Proteomes" id="UP000000599">
    <property type="component" value="Chromosome F"/>
</dbReference>
<feature type="region of interest" description="Disordered" evidence="2">
    <location>
        <begin position="1212"/>
        <end position="1236"/>
    </location>
</feature>
<feature type="compositionally biased region" description="Polar residues" evidence="2">
    <location>
        <begin position="421"/>
        <end position="431"/>
    </location>
</feature>
<dbReference type="OMA" id="MQNQGMM"/>
<dbReference type="HOGENOM" id="CLU_004904_0_0_1"/>
<dbReference type="RefSeq" id="XP_460699.2">
    <property type="nucleotide sequence ID" value="XM_460699.1"/>
</dbReference>
<feature type="region of interest" description="Disordered" evidence="2">
    <location>
        <begin position="886"/>
        <end position="907"/>
    </location>
</feature>
<feature type="region of interest" description="Disordered" evidence="2">
    <location>
        <begin position="646"/>
        <end position="757"/>
    </location>
</feature>
<evidence type="ECO:0000313" key="4">
    <source>
        <dbReference type="Proteomes" id="UP000000599"/>
    </source>
</evidence>
<feature type="compositionally biased region" description="Polar residues" evidence="2">
    <location>
        <begin position="1214"/>
        <end position="1236"/>
    </location>
</feature>
<feature type="compositionally biased region" description="Polar residues" evidence="2">
    <location>
        <begin position="783"/>
        <end position="818"/>
    </location>
</feature>
<proteinExistence type="predicted"/>
<protein>
    <submittedName>
        <fullName evidence="3">DEHA2F07788p</fullName>
    </submittedName>
</protein>
<feature type="coiled-coil region" evidence="1">
    <location>
        <begin position="1157"/>
        <end position="1209"/>
    </location>
</feature>
<dbReference type="OrthoDB" id="3993678at2759"/>
<dbReference type="KEGG" id="dha:DEHA2F07788g"/>
<dbReference type="AlphaFoldDB" id="Q6BM72"/>
<dbReference type="GeneID" id="2903501"/>
<feature type="compositionally biased region" description="Low complexity" evidence="2">
    <location>
        <begin position="771"/>
        <end position="782"/>
    </location>
</feature>
<feature type="compositionally biased region" description="Low complexity" evidence="2">
    <location>
        <begin position="351"/>
        <end position="361"/>
    </location>
</feature>
<feature type="compositionally biased region" description="Polar residues" evidence="2">
    <location>
        <begin position="442"/>
        <end position="454"/>
    </location>
</feature>
<dbReference type="VEuPathDB" id="FungiDB:DEHA2F07788g"/>
<name>Q6BM72_DEBHA</name>
<feature type="compositionally biased region" description="Polar residues" evidence="2">
    <location>
        <begin position="705"/>
        <end position="739"/>
    </location>
</feature>
<feature type="compositionally biased region" description="Polar residues" evidence="2">
    <location>
        <begin position="655"/>
        <end position="684"/>
    </location>
</feature>
<feature type="compositionally biased region" description="Low complexity" evidence="2">
    <location>
        <begin position="740"/>
        <end position="756"/>
    </location>
</feature>
<organism evidence="3 4">
    <name type="scientific">Debaryomyces hansenii (strain ATCC 36239 / CBS 767 / BCRC 21394 / JCM 1990 / NBRC 0083 / IGC 2968)</name>
    <name type="common">Yeast</name>
    <name type="synonym">Torulaspora hansenii</name>
    <dbReference type="NCBI Taxonomy" id="284592"/>
    <lineage>
        <taxon>Eukaryota</taxon>
        <taxon>Fungi</taxon>
        <taxon>Dikarya</taxon>
        <taxon>Ascomycota</taxon>
        <taxon>Saccharomycotina</taxon>
        <taxon>Pichiomycetes</taxon>
        <taxon>Debaryomycetaceae</taxon>
        <taxon>Debaryomyces</taxon>
    </lineage>
</organism>
<evidence type="ECO:0000256" key="2">
    <source>
        <dbReference type="SAM" id="MobiDB-lite"/>
    </source>
</evidence>
<gene>
    <name evidence="3" type="ordered locus">DEHA2F07788g</name>
</gene>